<dbReference type="Gene3D" id="3.40.50.720">
    <property type="entry name" value="NAD(P)-binding Rossmann-like Domain"/>
    <property type="match status" value="1"/>
</dbReference>
<dbReference type="SUPFAM" id="SSF51735">
    <property type="entry name" value="NAD(P)-binding Rossmann-fold domains"/>
    <property type="match status" value="1"/>
</dbReference>
<dbReference type="FunFam" id="1.10.1040.10:FF:000001">
    <property type="entry name" value="Glycerol-3-phosphate dehydrogenase [NAD(P)+]"/>
    <property type="match status" value="1"/>
</dbReference>
<dbReference type="PIRSF" id="PIRSF000114">
    <property type="entry name" value="Glycerol-3-P_dh"/>
    <property type="match status" value="1"/>
</dbReference>
<feature type="binding site" evidence="14">
    <location>
        <position position="281"/>
    </location>
    <ligand>
        <name>NADPH</name>
        <dbReference type="ChEBI" id="CHEBI:57783"/>
    </ligand>
</feature>
<feature type="binding site" evidence="14">
    <location>
        <position position="142"/>
    </location>
    <ligand>
        <name>NADPH</name>
        <dbReference type="ChEBI" id="CHEBI:57783"/>
    </ligand>
</feature>
<evidence type="ECO:0000256" key="13">
    <source>
        <dbReference type="ARBA" id="ARBA00080511"/>
    </source>
</evidence>
<dbReference type="GO" id="GO:0006650">
    <property type="term" value="P:glycerophospholipid metabolic process"/>
    <property type="evidence" value="ECO:0007669"/>
    <property type="project" value="UniProtKB-UniRule"/>
</dbReference>
<evidence type="ECO:0000313" key="22">
    <source>
        <dbReference type="Proteomes" id="UP000586722"/>
    </source>
</evidence>
<evidence type="ECO:0000256" key="3">
    <source>
        <dbReference type="ARBA" id="ARBA00022741"/>
    </source>
</evidence>
<feature type="binding site" evidence="14">
    <location>
        <position position="193"/>
    </location>
    <ligand>
        <name>sn-glycerol 3-phosphate</name>
        <dbReference type="ChEBI" id="CHEBI:57597"/>
    </ligand>
</feature>
<dbReference type="Pfam" id="PF01210">
    <property type="entry name" value="NAD_Gly3P_dh_N"/>
    <property type="match status" value="1"/>
</dbReference>
<feature type="binding site" evidence="14">
    <location>
        <position position="257"/>
    </location>
    <ligand>
        <name>NADPH</name>
        <dbReference type="ChEBI" id="CHEBI:57783"/>
    </ligand>
</feature>
<evidence type="ECO:0000256" key="18">
    <source>
        <dbReference type="RuleBase" id="RU000437"/>
    </source>
</evidence>
<keyword evidence="8 14" id="KW-0594">Phospholipid biosynthesis</keyword>
<evidence type="ECO:0000256" key="2">
    <source>
        <dbReference type="ARBA" id="ARBA00022516"/>
    </source>
</evidence>
<dbReference type="FunFam" id="3.40.50.720:FF:000019">
    <property type="entry name" value="Glycerol-3-phosphate dehydrogenase [NAD(P)+]"/>
    <property type="match status" value="1"/>
</dbReference>
<keyword evidence="22" id="KW-1185">Reference proteome</keyword>
<protein>
    <recommendedName>
        <fullName evidence="12 14">Glycerol-3-phosphate dehydrogenase [NAD(P)+]</fullName>
        <ecNumber evidence="11 14">1.1.1.94</ecNumber>
    </recommendedName>
    <alternativeName>
        <fullName evidence="14">NAD(P)(+)-dependent glycerol-3-phosphate dehydrogenase</fullName>
    </alternativeName>
    <alternativeName>
        <fullName evidence="13 14">NAD(P)H-dependent dihydroxyacetone-phosphate reductase</fullName>
    </alternativeName>
</protein>
<feature type="binding site" evidence="17">
    <location>
        <position position="280"/>
    </location>
    <ligand>
        <name>NAD(+)</name>
        <dbReference type="ChEBI" id="CHEBI:57540"/>
    </ligand>
</feature>
<dbReference type="GO" id="GO:0046168">
    <property type="term" value="P:glycerol-3-phosphate catabolic process"/>
    <property type="evidence" value="ECO:0007669"/>
    <property type="project" value="InterPro"/>
</dbReference>
<comment type="caution">
    <text evidence="21">The sequence shown here is derived from an EMBL/GenBank/DDBJ whole genome shotgun (WGS) entry which is preliminary data.</text>
</comment>
<dbReference type="Gene3D" id="1.10.1040.10">
    <property type="entry name" value="N-(1-d-carboxylethyl)-l-norvaline Dehydrogenase, domain 2"/>
    <property type="match status" value="1"/>
</dbReference>
<dbReference type="Proteomes" id="UP000586722">
    <property type="component" value="Unassembled WGS sequence"/>
</dbReference>
<comment type="pathway">
    <text evidence="14">Membrane lipid metabolism; glycerophospholipid metabolism.</text>
</comment>
<comment type="catalytic activity">
    <reaction evidence="14">
        <text>sn-glycerol 3-phosphate + NAD(+) = dihydroxyacetone phosphate + NADH + H(+)</text>
        <dbReference type="Rhea" id="RHEA:11092"/>
        <dbReference type="ChEBI" id="CHEBI:15378"/>
        <dbReference type="ChEBI" id="CHEBI:57540"/>
        <dbReference type="ChEBI" id="CHEBI:57597"/>
        <dbReference type="ChEBI" id="CHEBI:57642"/>
        <dbReference type="ChEBI" id="CHEBI:57945"/>
        <dbReference type="EC" id="1.1.1.94"/>
    </reaction>
</comment>
<dbReference type="PRINTS" id="PR00077">
    <property type="entry name" value="GPDHDRGNASE"/>
</dbReference>
<reference evidence="21 22" key="1">
    <citation type="submission" date="2020-01" db="EMBL/GenBank/DDBJ databases">
        <authorList>
            <person name="Peng S.Y."/>
            <person name="Li J."/>
            <person name="Wang M."/>
            <person name="Wang L."/>
            <person name="Wang C.Q."/>
            <person name="Wang J.R."/>
        </authorList>
    </citation>
    <scope>NUCLEOTIDE SEQUENCE [LARGE SCALE GENOMIC DNA]</scope>
    <source>
        <strain evidence="21 22">XCT-53</strain>
    </source>
</reference>
<feature type="binding site" evidence="14">
    <location>
        <position position="37"/>
    </location>
    <ligand>
        <name>NADPH</name>
        <dbReference type="ChEBI" id="CHEBI:57783"/>
    </ligand>
</feature>
<evidence type="ECO:0000256" key="1">
    <source>
        <dbReference type="ARBA" id="ARBA00011009"/>
    </source>
</evidence>
<dbReference type="EC" id="1.1.1.94" evidence="11 14"/>
<keyword evidence="5 14" id="KW-0560">Oxidoreductase</keyword>
<dbReference type="AlphaFoldDB" id="A0A7X5F7S8"/>
<dbReference type="PROSITE" id="PS00957">
    <property type="entry name" value="NAD_G3PDH"/>
    <property type="match status" value="1"/>
</dbReference>
<feature type="domain" description="Glycerol-3-phosphate dehydrogenase NAD-dependent C-terminal" evidence="20">
    <location>
        <begin position="182"/>
        <end position="322"/>
    </location>
</feature>
<comment type="similarity">
    <text evidence="1 14 18">Belongs to the NAD-dependent glycerol-3-phosphate dehydrogenase family.</text>
</comment>
<feature type="binding site" evidence="17">
    <location>
        <begin position="13"/>
        <end position="18"/>
    </location>
    <ligand>
        <name>NAD(+)</name>
        <dbReference type="ChEBI" id="CHEBI:57540"/>
    </ligand>
</feature>
<evidence type="ECO:0000256" key="7">
    <source>
        <dbReference type="ARBA" id="ARBA00023098"/>
    </source>
</evidence>
<feature type="binding site" evidence="14">
    <location>
        <position position="138"/>
    </location>
    <ligand>
        <name>sn-glycerol 3-phosphate</name>
        <dbReference type="ChEBI" id="CHEBI:57597"/>
    </ligand>
</feature>
<evidence type="ECO:0000256" key="16">
    <source>
        <dbReference type="PIRSR" id="PIRSR000114-2"/>
    </source>
</evidence>
<dbReference type="GO" id="GO:0047952">
    <property type="term" value="F:glycerol-3-phosphate dehydrogenase [NAD(P)+] activity"/>
    <property type="evidence" value="ECO:0007669"/>
    <property type="project" value="UniProtKB-UniRule"/>
</dbReference>
<keyword evidence="3 14" id="KW-0547">Nucleotide-binding</keyword>
<organism evidence="21 22">
    <name type="scientific">Pannonibacter tanglangensis</name>
    <dbReference type="NCBI Taxonomy" id="2750084"/>
    <lineage>
        <taxon>Bacteria</taxon>
        <taxon>Pseudomonadati</taxon>
        <taxon>Pseudomonadota</taxon>
        <taxon>Alphaproteobacteria</taxon>
        <taxon>Hyphomicrobiales</taxon>
        <taxon>Stappiaceae</taxon>
        <taxon>Pannonibacter</taxon>
    </lineage>
</organism>
<evidence type="ECO:0000256" key="14">
    <source>
        <dbReference type="HAMAP-Rule" id="MF_00394"/>
    </source>
</evidence>
<feature type="binding site" evidence="14">
    <location>
        <position position="258"/>
    </location>
    <ligand>
        <name>sn-glycerol 3-phosphate</name>
        <dbReference type="ChEBI" id="CHEBI:57597"/>
    </ligand>
</feature>
<evidence type="ECO:0000259" key="19">
    <source>
        <dbReference type="Pfam" id="PF01210"/>
    </source>
</evidence>
<feature type="binding site" evidence="14">
    <location>
        <position position="110"/>
    </location>
    <ligand>
        <name>sn-glycerol 3-phosphate</name>
        <dbReference type="ChEBI" id="CHEBI:57597"/>
    </ligand>
</feature>
<feature type="binding site" evidence="14">
    <location>
        <position position="110"/>
    </location>
    <ligand>
        <name>NADPH</name>
        <dbReference type="ChEBI" id="CHEBI:57783"/>
    </ligand>
</feature>
<feature type="binding site" evidence="17">
    <location>
        <position position="257"/>
    </location>
    <ligand>
        <name>NAD(+)</name>
        <dbReference type="ChEBI" id="CHEBI:57540"/>
    </ligand>
</feature>
<dbReference type="GO" id="GO:0005829">
    <property type="term" value="C:cytosol"/>
    <property type="evidence" value="ECO:0007669"/>
    <property type="project" value="TreeGrafter"/>
</dbReference>
<dbReference type="GO" id="GO:0005975">
    <property type="term" value="P:carbohydrate metabolic process"/>
    <property type="evidence" value="ECO:0007669"/>
    <property type="project" value="InterPro"/>
</dbReference>
<comment type="subcellular location">
    <subcellularLocation>
        <location evidence="14">Cytoplasm</location>
    </subcellularLocation>
</comment>
<evidence type="ECO:0000256" key="8">
    <source>
        <dbReference type="ARBA" id="ARBA00023209"/>
    </source>
</evidence>
<evidence type="ECO:0000256" key="11">
    <source>
        <dbReference type="ARBA" id="ARBA00066687"/>
    </source>
</evidence>
<feature type="binding site" evidence="16">
    <location>
        <begin position="257"/>
        <end position="258"/>
    </location>
    <ligand>
        <name>substrate</name>
    </ligand>
</feature>
<dbReference type="InterPro" id="IPR011128">
    <property type="entry name" value="G3P_DH_NAD-dep_N"/>
</dbReference>
<evidence type="ECO:0000313" key="21">
    <source>
        <dbReference type="EMBL" id="NBN80425.1"/>
    </source>
</evidence>
<dbReference type="InterPro" id="IPR008927">
    <property type="entry name" value="6-PGluconate_DH-like_C_sf"/>
</dbReference>
<accession>A0A7X5F7S8</accession>
<comment type="caution">
    <text evidence="14">Lacks conserved residue(s) required for the propagation of feature annotation.</text>
</comment>
<evidence type="ECO:0000256" key="15">
    <source>
        <dbReference type="PIRSR" id="PIRSR000114-1"/>
    </source>
</evidence>
<keyword evidence="9 14" id="KW-1208">Phospholipid metabolism</keyword>
<dbReference type="PANTHER" id="PTHR11728">
    <property type="entry name" value="GLYCEROL-3-PHOSPHATE DEHYDROGENASE"/>
    <property type="match status" value="1"/>
</dbReference>
<feature type="binding site" evidence="14">
    <location>
        <position position="17"/>
    </location>
    <ligand>
        <name>NADPH</name>
        <dbReference type="ChEBI" id="CHEBI:57783"/>
    </ligand>
</feature>
<keyword evidence="2 14" id="KW-0444">Lipid biosynthesis</keyword>
<evidence type="ECO:0000256" key="9">
    <source>
        <dbReference type="ARBA" id="ARBA00023264"/>
    </source>
</evidence>
<evidence type="ECO:0000256" key="10">
    <source>
        <dbReference type="ARBA" id="ARBA00052716"/>
    </source>
</evidence>
<evidence type="ECO:0000256" key="4">
    <source>
        <dbReference type="ARBA" id="ARBA00022857"/>
    </source>
</evidence>
<feature type="binding site" evidence="17">
    <location>
        <position position="142"/>
    </location>
    <ligand>
        <name>NAD(+)</name>
        <dbReference type="ChEBI" id="CHEBI:57540"/>
    </ligand>
</feature>
<dbReference type="PANTHER" id="PTHR11728:SF1">
    <property type="entry name" value="GLYCEROL-3-PHOSPHATE DEHYDROGENASE [NAD(+)] 2, CHLOROPLASTIC"/>
    <property type="match status" value="1"/>
</dbReference>
<proteinExistence type="inferred from homology"/>
<dbReference type="GO" id="GO:0046167">
    <property type="term" value="P:glycerol-3-phosphate biosynthetic process"/>
    <property type="evidence" value="ECO:0007669"/>
    <property type="project" value="UniProtKB-UniRule"/>
</dbReference>
<feature type="binding site" evidence="14">
    <location>
        <position position="257"/>
    </location>
    <ligand>
        <name>sn-glycerol 3-phosphate</name>
        <dbReference type="ChEBI" id="CHEBI:57597"/>
    </ligand>
</feature>
<dbReference type="HAMAP" id="MF_00394">
    <property type="entry name" value="NAD_Glyc3P_dehydrog"/>
    <property type="match status" value="1"/>
</dbReference>
<keyword evidence="14" id="KW-0963">Cytoplasm</keyword>
<feature type="binding site" evidence="14">
    <location>
        <position position="54"/>
    </location>
    <ligand>
        <name>NADPH</name>
        <dbReference type="ChEBI" id="CHEBI:57783"/>
    </ligand>
</feature>
<feature type="binding site" evidence="14">
    <location>
        <position position="246"/>
    </location>
    <ligand>
        <name>sn-glycerol 3-phosphate</name>
        <dbReference type="ChEBI" id="CHEBI:57597"/>
    </ligand>
</feature>
<feature type="binding site" evidence="14">
    <location>
        <position position="256"/>
    </location>
    <ligand>
        <name>sn-glycerol 3-phosphate</name>
        <dbReference type="ChEBI" id="CHEBI:57597"/>
    </ligand>
</feature>
<feature type="binding site" evidence="14">
    <location>
        <position position="283"/>
    </location>
    <ligand>
        <name>NADPH</name>
        <dbReference type="ChEBI" id="CHEBI:57783"/>
    </ligand>
</feature>
<comment type="catalytic activity">
    <reaction evidence="10">
        <text>sn-glycerol 3-phosphate + NADP(+) = dihydroxyacetone phosphate + NADPH + H(+)</text>
        <dbReference type="Rhea" id="RHEA:11096"/>
        <dbReference type="ChEBI" id="CHEBI:15378"/>
        <dbReference type="ChEBI" id="CHEBI:57597"/>
        <dbReference type="ChEBI" id="CHEBI:57642"/>
        <dbReference type="ChEBI" id="CHEBI:57783"/>
        <dbReference type="ChEBI" id="CHEBI:58349"/>
        <dbReference type="EC" id="1.1.1.94"/>
    </reaction>
    <physiologicalReaction direction="right-to-left" evidence="10">
        <dbReference type="Rhea" id="RHEA:11098"/>
    </physiologicalReaction>
</comment>
<dbReference type="EMBL" id="JAABLQ010000004">
    <property type="protein sequence ID" value="NBN80425.1"/>
    <property type="molecule type" value="Genomic_DNA"/>
</dbReference>
<feature type="domain" description="Glycerol-3-phosphate dehydrogenase NAD-dependent N-terminal" evidence="19">
    <location>
        <begin position="9"/>
        <end position="161"/>
    </location>
</feature>
<feature type="active site" description="Proton acceptor" evidence="14 15">
    <location>
        <position position="193"/>
    </location>
</feature>
<dbReference type="NCBIfam" id="NF000940">
    <property type="entry name" value="PRK00094.1-2"/>
    <property type="match status" value="1"/>
</dbReference>
<dbReference type="GO" id="GO:0051287">
    <property type="term" value="F:NAD binding"/>
    <property type="evidence" value="ECO:0007669"/>
    <property type="project" value="InterPro"/>
</dbReference>
<keyword evidence="7 14" id="KW-0443">Lipid metabolism</keyword>
<feature type="binding site" evidence="14">
    <location>
        <position position="140"/>
    </location>
    <ligand>
        <name>sn-glycerol 3-phosphate</name>
        <dbReference type="ChEBI" id="CHEBI:57597"/>
    </ligand>
</feature>
<dbReference type="InterPro" id="IPR006168">
    <property type="entry name" value="G3P_DH_NAD-dep"/>
</dbReference>
<dbReference type="NCBIfam" id="NF000942">
    <property type="entry name" value="PRK00094.1-4"/>
    <property type="match status" value="1"/>
</dbReference>
<evidence type="ECO:0000256" key="17">
    <source>
        <dbReference type="PIRSR" id="PIRSR000114-3"/>
    </source>
</evidence>
<dbReference type="Pfam" id="PF07479">
    <property type="entry name" value="NAD_Gly3P_dh_C"/>
    <property type="match status" value="1"/>
</dbReference>
<keyword evidence="4 14" id="KW-0521">NADP</keyword>
<dbReference type="GO" id="GO:0008654">
    <property type="term" value="P:phospholipid biosynthetic process"/>
    <property type="evidence" value="ECO:0007669"/>
    <property type="project" value="UniProtKB-KW"/>
</dbReference>
<gene>
    <name evidence="14" type="primary">gpsA</name>
    <name evidence="21" type="ORF">GWI72_19275</name>
</gene>
<sequence>MTMADYDSIGVIGGGAWGTALALSAARAGRRVTLWARDTALVAELRTRQSNSAYLPGITFDERLEATTDLAAAAAASALLLVTPAQTTRSLAASLRPHLRPGRPVVLCAKGIERGTGHLLSEILAEEVPEAQAAVLSGPSFAMDVARGLPTAVTVAARDGAVADGLARALASASFRPYASTDLVGVQIGGALKNVLAIACGAVVGRKLGASAQAALTARGFAELTRLGTALGARPETLTGLSGLGDLVLTCSSAQSRNFAFGLKLGEGRSPGDLIASGEKLAEGAHSARIAVELGRRHKVMLPLCEAVAGVLDGQMTIDEALTALMSRPLRREASSD</sequence>
<dbReference type="InterPro" id="IPR006109">
    <property type="entry name" value="G3P_DH_NAD-dep_C"/>
</dbReference>
<name>A0A7X5F7S8_9HYPH</name>
<dbReference type="SUPFAM" id="SSF48179">
    <property type="entry name" value="6-phosphogluconate dehydrogenase C-terminal domain-like"/>
    <property type="match status" value="1"/>
</dbReference>
<evidence type="ECO:0000256" key="6">
    <source>
        <dbReference type="ARBA" id="ARBA00023027"/>
    </source>
</evidence>
<dbReference type="InterPro" id="IPR036291">
    <property type="entry name" value="NAD(P)-bd_dom_sf"/>
</dbReference>
<keyword evidence="6 14" id="KW-0520">NAD</keyword>
<evidence type="ECO:0000259" key="20">
    <source>
        <dbReference type="Pfam" id="PF07479"/>
    </source>
</evidence>
<evidence type="ECO:0000256" key="12">
    <source>
        <dbReference type="ARBA" id="ARBA00069372"/>
    </source>
</evidence>
<feature type="binding site" evidence="16">
    <location>
        <position position="110"/>
    </location>
    <ligand>
        <name>substrate</name>
    </ligand>
</feature>
<comment type="function">
    <text evidence="14">Catalyzes the reduction of the glycolytic intermediate dihydroxyacetone phosphate (DHAP) to sn-glycerol 3-phosphate (G3P), the key precursor for phospholipid synthesis.</text>
</comment>
<dbReference type="InterPro" id="IPR013328">
    <property type="entry name" value="6PGD_dom2"/>
</dbReference>
<evidence type="ECO:0000256" key="5">
    <source>
        <dbReference type="ARBA" id="ARBA00023002"/>
    </source>
</evidence>
<dbReference type="UniPathway" id="UPA00940"/>